<dbReference type="KEGG" id="nga:Ngar_c29250"/>
<name>K0IKM2_NITGG</name>
<sequence length="127" mass="14360">MAVQTTCKFCSYQWPCKGNKARATCPCCKRKNRVNSILASEGPRPQVQVLHSNQVQQEKKDDELKNNPPQVPTSPKLPQVSNEVAPDAQSELSKPEHPVESQQPLTNEQIDKIIMKLAERIRKSKEK</sequence>
<dbReference type="InParanoid" id="K0IKM2"/>
<protein>
    <submittedName>
        <fullName evidence="2">Uncharacterized protein</fullName>
    </submittedName>
</protein>
<dbReference type="BioCyc" id="CNIT1237085:G1324-2925-MONOMER"/>
<proteinExistence type="predicted"/>
<accession>K0IKM2</accession>
<dbReference type="EMBL" id="CP002408">
    <property type="protein sequence ID" value="AFU59843.1"/>
    <property type="molecule type" value="Genomic_DNA"/>
</dbReference>
<reference evidence="2 3" key="1">
    <citation type="journal article" date="2012" name="Environ. Microbiol.">
        <title>The genome of the ammonia-oxidizing Candidatus Nitrososphaera gargensis: insights into metabolic versatility and environmental adaptations.</title>
        <authorList>
            <person name="Spang A."/>
            <person name="Poehlein A."/>
            <person name="Offre P."/>
            <person name="Zumbragel S."/>
            <person name="Haider S."/>
            <person name="Rychlik N."/>
            <person name="Nowka B."/>
            <person name="Schmeisser C."/>
            <person name="Lebedeva E.V."/>
            <person name="Rattei T."/>
            <person name="Bohm C."/>
            <person name="Schmid M."/>
            <person name="Galushko A."/>
            <person name="Hatzenpichler R."/>
            <person name="Weinmaier T."/>
            <person name="Daniel R."/>
            <person name="Schleper C."/>
            <person name="Spieck E."/>
            <person name="Streit W."/>
            <person name="Wagner M."/>
        </authorList>
    </citation>
    <scope>NUCLEOTIDE SEQUENCE [LARGE SCALE GENOMIC DNA]</scope>
    <source>
        <strain evidence="3">Ga9.2</strain>
    </source>
</reference>
<organism evidence="2 3">
    <name type="scientific">Nitrososphaera gargensis (strain Ga9.2)</name>
    <dbReference type="NCBI Taxonomy" id="1237085"/>
    <lineage>
        <taxon>Archaea</taxon>
        <taxon>Nitrososphaerota</taxon>
        <taxon>Nitrososphaeria</taxon>
        <taxon>Nitrososphaerales</taxon>
        <taxon>Nitrososphaeraceae</taxon>
        <taxon>Nitrososphaera</taxon>
    </lineage>
</organism>
<dbReference type="Proteomes" id="UP000008037">
    <property type="component" value="Chromosome"/>
</dbReference>
<dbReference type="HOGENOM" id="CLU_1965635_0_0_2"/>
<keyword evidence="3" id="KW-1185">Reference proteome</keyword>
<dbReference type="AlphaFoldDB" id="K0IKM2"/>
<evidence type="ECO:0000256" key="1">
    <source>
        <dbReference type="SAM" id="MobiDB-lite"/>
    </source>
</evidence>
<evidence type="ECO:0000313" key="2">
    <source>
        <dbReference type="EMBL" id="AFU59843.1"/>
    </source>
</evidence>
<evidence type="ECO:0000313" key="3">
    <source>
        <dbReference type="Proteomes" id="UP000008037"/>
    </source>
</evidence>
<feature type="region of interest" description="Disordered" evidence="1">
    <location>
        <begin position="39"/>
        <end position="110"/>
    </location>
</feature>
<gene>
    <name evidence="2" type="ordered locus">Ngar_c29250</name>
</gene>